<organism evidence="2 3">
    <name type="scientific">Sphingobium algorifonticola</name>
    <dbReference type="NCBI Taxonomy" id="2008318"/>
    <lineage>
        <taxon>Bacteria</taxon>
        <taxon>Pseudomonadati</taxon>
        <taxon>Pseudomonadota</taxon>
        <taxon>Alphaproteobacteria</taxon>
        <taxon>Sphingomonadales</taxon>
        <taxon>Sphingomonadaceae</taxon>
        <taxon>Sphingobium</taxon>
    </lineage>
</organism>
<proteinExistence type="predicted"/>
<evidence type="ECO:0000313" key="2">
    <source>
        <dbReference type="EMBL" id="RVT40800.1"/>
    </source>
</evidence>
<feature type="transmembrane region" description="Helical" evidence="1">
    <location>
        <begin position="12"/>
        <end position="33"/>
    </location>
</feature>
<keyword evidence="1" id="KW-1133">Transmembrane helix</keyword>
<reference evidence="2 3" key="1">
    <citation type="submission" date="2019-01" db="EMBL/GenBank/DDBJ databases">
        <authorList>
            <person name="Chen W.-M."/>
        </authorList>
    </citation>
    <scope>NUCLEOTIDE SEQUENCE [LARGE SCALE GENOMIC DNA]</scope>
    <source>
        <strain evidence="2 3">TLA-22</strain>
    </source>
</reference>
<name>A0A437J6M5_9SPHN</name>
<feature type="transmembrane region" description="Helical" evidence="1">
    <location>
        <begin position="48"/>
        <end position="69"/>
    </location>
</feature>
<evidence type="ECO:0000313" key="3">
    <source>
        <dbReference type="Proteomes" id="UP000282977"/>
    </source>
</evidence>
<comment type="caution">
    <text evidence="2">The sequence shown here is derived from an EMBL/GenBank/DDBJ whole genome shotgun (WGS) entry which is preliminary data.</text>
</comment>
<dbReference type="Proteomes" id="UP000282977">
    <property type="component" value="Unassembled WGS sequence"/>
</dbReference>
<dbReference type="OrthoDB" id="7596293at2"/>
<keyword evidence="1" id="KW-0472">Membrane</keyword>
<sequence length="78" mass="8290">MTKPRAKKIGLFAVLSIVYWLIAMFLILLAGIGSCGMGPEAPADCNGIWPAITGFLSLVIFTGLTVAFFKARLSGVDK</sequence>
<gene>
    <name evidence="2" type="ORF">ENE74_09990</name>
</gene>
<dbReference type="PROSITE" id="PS51257">
    <property type="entry name" value="PROKAR_LIPOPROTEIN"/>
    <property type="match status" value="1"/>
</dbReference>
<evidence type="ECO:0000256" key="1">
    <source>
        <dbReference type="SAM" id="Phobius"/>
    </source>
</evidence>
<keyword evidence="1" id="KW-0812">Transmembrane</keyword>
<keyword evidence="3" id="KW-1185">Reference proteome</keyword>
<dbReference type="RefSeq" id="WP_127690797.1">
    <property type="nucleotide sequence ID" value="NZ_RZUL01000003.1"/>
</dbReference>
<dbReference type="AlphaFoldDB" id="A0A437J6M5"/>
<protein>
    <submittedName>
        <fullName evidence="2">Uncharacterized protein</fullName>
    </submittedName>
</protein>
<accession>A0A437J6M5</accession>
<dbReference type="EMBL" id="RZUL01000003">
    <property type="protein sequence ID" value="RVT40800.1"/>
    <property type="molecule type" value="Genomic_DNA"/>
</dbReference>